<dbReference type="PANTHER" id="PTHR13246">
    <property type="entry name" value="ENDO BETA N-ACETYLGLUCOSAMINIDASE"/>
    <property type="match status" value="1"/>
</dbReference>
<keyword evidence="2" id="KW-0732">Signal</keyword>
<evidence type="ECO:0000313" key="6">
    <source>
        <dbReference type="Proteomes" id="UP000319040"/>
    </source>
</evidence>
<dbReference type="AlphaFoldDB" id="A0A521CDT7"/>
<dbReference type="NCBIfam" id="TIGR04183">
    <property type="entry name" value="Por_Secre_tail"/>
    <property type="match status" value="1"/>
</dbReference>
<dbReference type="Gene3D" id="3.20.20.80">
    <property type="entry name" value="Glycosidases"/>
    <property type="match status" value="1"/>
</dbReference>
<gene>
    <name evidence="5" type="ORF">SAMN06265379_10327</name>
</gene>
<organism evidence="5 6">
    <name type="scientific">Saccharicrinis carchari</name>
    <dbReference type="NCBI Taxonomy" id="1168039"/>
    <lineage>
        <taxon>Bacteria</taxon>
        <taxon>Pseudomonadati</taxon>
        <taxon>Bacteroidota</taxon>
        <taxon>Bacteroidia</taxon>
        <taxon>Marinilabiliales</taxon>
        <taxon>Marinilabiliaceae</taxon>
        <taxon>Saccharicrinis</taxon>
    </lineage>
</organism>
<dbReference type="GO" id="GO:0033925">
    <property type="term" value="F:mannosyl-glycoprotein endo-beta-N-acetylglucosaminidase activity"/>
    <property type="evidence" value="ECO:0007669"/>
    <property type="project" value="InterPro"/>
</dbReference>
<dbReference type="EMBL" id="FXTB01000003">
    <property type="protein sequence ID" value="SMO57604.1"/>
    <property type="molecule type" value="Genomic_DNA"/>
</dbReference>
<dbReference type="InterPro" id="IPR032979">
    <property type="entry name" value="ENGase"/>
</dbReference>
<dbReference type="RefSeq" id="WP_142532755.1">
    <property type="nucleotide sequence ID" value="NZ_FXTB01000003.1"/>
</dbReference>
<reference evidence="5 6" key="1">
    <citation type="submission" date="2017-05" db="EMBL/GenBank/DDBJ databases">
        <authorList>
            <person name="Varghese N."/>
            <person name="Submissions S."/>
        </authorList>
    </citation>
    <scope>NUCLEOTIDE SEQUENCE [LARGE SCALE GENOMIC DNA]</scope>
    <source>
        <strain evidence="5 6">DSM 27040</strain>
    </source>
</reference>
<dbReference type="Pfam" id="PF20009">
    <property type="entry name" value="GEVED"/>
    <property type="match status" value="1"/>
</dbReference>
<dbReference type="Gene3D" id="2.60.120.260">
    <property type="entry name" value="Galactose-binding domain-like"/>
    <property type="match status" value="1"/>
</dbReference>
<feature type="region of interest" description="Disordered" evidence="1">
    <location>
        <begin position="368"/>
        <end position="390"/>
    </location>
</feature>
<sequence>MNNNYLLFGLLALFCSGVFMPSTAQMSPTASKDIYDWTPFQDVQMVELFYQAIQEGRNYPTDATFRSTFGFDIEFARSHVRPNAVLIDQSKQVDPSIDPSRKLWMNLPTGVGPMVGGYPSDLFNNDVYSMWQYTKLFGAWNHSLFQAPGGWADAAHKHGADMFSGIKFFESWNDDGGEGAYQGLITAKELDGSYKYAEAFINCLMYLGLDGINYNWEASGYTKADVIAFHKELFRIADAKGFDNFHIGLYTQNSTLSGWNTPSLYYGNDPGQKTVDLMLNYMSGDFSSGYATSIGAAEAVGQTDHLYSGVWIVTMNRNWPMMNLPEAKKMNLCLWGEHGQSRFMSYNSGTDGFDIQENYQKLLERAFSGGNRNPADKPALSSTGNEWEGEEPLSTFGGLATMIAERPTVQGKLPFITNFQLGNGERYNYKGKKAFGGWYNMGAQDYQPTYRWLVYNADTEVVSTDIQPFYTHRDAYNGGSTLALEGTATAGGTDIVLYRTDLEISDANPKVNIAVKTYEEQETPTNLYVILKKKGSNIWEEIAVGNTTGKEWEEKTLDMSGFATGDFIEYIGLRVKATTPVNDYSLYVGKLGLSDDRLVKVASVEDLMVEVKEETQQSMSVKLNWKVSPFETSARALATGLVYNDEANVNHFEIVYKNGVDGRIKELGRTSTWSNFIGGIVFDDSETPEEPYIGVRAASIDGKSYSKVSWVKVTRADAGQLPEFVDDRYCSSEINPAAEGVDIARAQRYLTEVKTTGLADNLNFTANAPVEDGTQYQNATNYSFTANQGETFDFSFKAFDTSDAMWNGSPKTDGLRYCFAKAYIDWDNNGEFDPATEEVFDLGTARSSTVAFETTGVTQSFTVPERAAPGAVRLRIVFSDAWFPHPGPCGLTAKGFSIDFTMNITGTNPPIVAEDKHDQGMPEEPVRIYDENPNAPDGPVSVGEEVYEGAYSSFYPNPANGVVYFENVQQVWIYSFDGKLVHSDKGVAIEKADISSLTPGAYIVRMMNEKVIRSGKLIVK</sequence>
<protein>
    <submittedName>
        <fullName evidence="5">Por secretion system C-terminal sorting domain-containing protein</fullName>
    </submittedName>
</protein>
<name>A0A521CDT7_SACCC</name>
<dbReference type="PANTHER" id="PTHR13246:SF1">
    <property type="entry name" value="CYTOSOLIC ENDO-BETA-N-ACETYLGLUCOSAMINIDASE"/>
    <property type="match status" value="1"/>
</dbReference>
<dbReference type="Pfam" id="PF18962">
    <property type="entry name" value="Por_Secre_tail"/>
    <property type="match status" value="1"/>
</dbReference>
<evidence type="ECO:0000259" key="3">
    <source>
        <dbReference type="Pfam" id="PF18962"/>
    </source>
</evidence>
<keyword evidence="6" id="KW-1185">Reference proteome</keyword>
<evidence type="ECO:0000256" key="1">
    <source>
        <dbReference type="SAM" id="MobiDB-lite"/>
    </source>
</evidence>
<dbReference type="OrthoDB" id="1089471at2"/>
<feature type="domain" description="GEVED" evidence="4">
    <location>
        <begin position="821"/>
        <end position="903"/>
    </location>
</feature>
<evidence type="ECO:0000313" key="5">
    <source>
        <dbReference type="EMBL" id="SMO57604.1"/>
    </source>
</evidence>
<feature type="domain" description="Secretion system C-terminal sorting" evidence="3">
    <location>
        <begin position="955"/>
        <end position="1019"/>
    </location>
</feature>
<feature type="signal peptide" evidence="2">
    <location>
        <begin position="1"/>
        <end position="24"/>
    </location>
</feature>
<dbReference type="InterPro" id="IPR026444">
    <property type="entry name" value="Secre_tail"/>
</dbReference>
<feature type="chain" id="PRO_5021786605" evidence="2">
    <location>
        <begin position="25"/>
        <end position="1020"/>
    </location>
</feature>
<dbReference type="Proteomes" id="UP000319040">
    <property type="component" value="Unassembled WGS sequence"/>
</dbReference>
<evidence type="ECO:0000259" key="4">
    <source>
        <dbReference type="Pfam" id="PF20009"/>
    </source>
</evidence>
<evidence type="ECO:0000256" key="2">
    <source>
        <dbReference type="SAM" id="SignalP"/>
    </source>
</evidence>
<accession>A0A521CDT7</accession>
<proteinExistence type="predicted"/>
<dbReference type="InterPro" id="IPR045474">
    <property type="entry name" value="GEVED"/>
</dbReference>